<dbReference type="PANTHER" id="PTHR30612:SF0">
    <property type="entry name" value="CHLOROPLAST PROTEIN-TRANSPORTING ATPASE"/>
    <property type="match status" value="1"/>
</dbReference>
<dbReference type="InterPro" id="IPR001650">
    <property type="entry name" value="Helicase_C-like"/>
</dbReference>
<evidence type="ECO:0000256" key="3">
    <source>
        <dbReference type="ARBA" id="ARBA00022448"/>
    </source>
</evidence>
<dbReference type="InterPro" id="IPR044722">
    <property type="entry name" value="SecA_SF2_C"/>
</dbReference>
<feature type="binding site" evidence="14">
    <location>
        <position position="512"/>
    </location>
    <ligand>
        <name>ATP</name>
        <dbReference type="ChEBI" id="CHEBI:30616"/>
    </ligand>
</feature>
<evidence type="ECO:0000313" key="19">
    <source>
        <dbReference type="EMBL" id="BCN29655.1"/>
    </source>
</evidence>
<sequence length="857" mass="97797">MGFMQKIFGTHSERELKLIYPIVDKIEALEPEMEKLSDEQLRNKTEEFKNRLKNGETLDDLLVEAYAAVREASKRAIGQRHYRVQLIGGVILHQGRITEMRTGEGKTLVSTLPAYLNALEGKGVHIVTVNDYLAKRDAEWMGQVHEFLGLKVGVVLNSMENDERREAYACDITYATNNELGFDYLRDNMVIYKEQLVMRDLHYAIIDEVDSVLIDEARTPLIISGQSGKSTKLYEACDILARQMERGTASTEISKMAALMKEEVEEDGDFLVNEKDKIVNLTAEGIKKVENFFKLENFADPENLEIQHNIILALRAHNLMFRDKDYVVKEDEVLIVDEFTGRIMPGRRYSDGLHQAIEAKEKVKVKRESKTLATITFQNFFNKYVKKSGMTGTALTEEKEFRDIYGMDVIEVPTNRDIQRVDQQDAVYKTKKEKLNAVVKEIAEANQKGQPVLVGTITIEASEEISELLKKKGVKHKVLNAKFHELEAEIIADAGQYGAVTIATNMAGRGTDIKLGEGVTELGGLKIIGTERHESRRIDNQLRGRAGRQGDPGESKFFISLEDDLMRLFGSEKLMSMFNTIGLPEGEQLEHKMLSNAIEKAQKKIEGNNFGIRKNLLEYDQVMNDQREIIYKERRRVLDGESMRDSIYKMITDTVEKAVNTSISDDQLPENWDIEELKSLLLPTIPYEDITLSEDDIKHIKKNEFLQSLKEEAVKLYEAKEAEFPEAEHLRELERVILLKVIDRKWMDHIDDMDQLRQGIGLQAYGQRDPLVEYKFMGFEMFDEMTTSISEDTVKALLHVRIEQNVEREQVAKVTGTNKDDSVANAPVKRVGKKVQPNDPCPCGSGKKYKYCCGKNY</sequence>
<evidence type="ECO:0000256" key="6">
    <source>
        <dbReference type="ARBA" id="ARBA00022723"/>
    </source>
</evidence>
<keyword evidence="10 14" id="KW-0653">Protein transport</keyword>
<dbReference type="FunFam" id="3.40.50.300:FF:000429">
    <property type="entry name" value="Preprotein translocase subunit SecA"/>
    <property type="match status" value="1"/>
</dbReference>
<dbReference type="Gene3D" id="3.40.50.300">
    <property type="entry name" value="P-loop containing nucleotide triphosphate hydrolases"/>
    <property type="match status" value="3"/>
</dbReference>
<dbReference type="SMART" id="SM00957">
    <property type="entry name" value="SecA_DEAD"/>
    <property type="match status" value="1"/>
</dbReference>
<dbReference type="InterPro" id="IPR036266">
    <property type="entry name" value="SecA_Wing/Scaffold_sf"/>
</dbReference>
<dbReference type="CDD" id="cd18803">
    <property type="entry name" value="SF2_C_secA"/>
    <property type="match status" value="1"/>
</dbReference>
<feature type="domain" description="Helicase C-terminal" evidence="17">
    <location>
        <begin position="434"/>
        <end position="606"/>
    </location>
</feature>
<dbReference type="InterPro" id="IPR014001">
    <property type="entry name" value="Helicase_ATP-bd"/>
</dbReference>
<evidence type="ECO:0000256" key="15">
    <source>
        <dbReference type="RuleBase" id="RU003874"/>
    </source>
</evidence>
<evidence type="ECO:0000256" key="14">
    <source>
        <dbReference type="HAMAP-Rule" id="MF_01382"/>
    </source>
</evidence>
<dbReference type="GO" id="GO:0008564">
    <property type="term" value="F:protein-exporting ATPase activity"/>
    <property type="evidence" value="ECO:0007669"/>
    <property type="project" value="UniProtKB-EC"/>
</dbReference>
<dbReference type="KEGG" id="ahb:bsdtb5_09500"/>
<dbReference type="PROSITE" id="PS01312">
    <property type="entry name" value="SECA"/>
    <property type="match status" value="1"/>
</dbReference>
<evidence type="ECO:0000256" key="2">
    <source>
        <dbReference type="ARBA" id="ARBA00007650"/>
    </source>
</evidence>
<dbReference type="SUPFAM" id="SSF81886">
    <property type="entry name" value="Helical scaffold and wing domains of SecA"/>
    <property type="match status" value="1"/>
</dbReference>
<dbReference type="PROSITE" id="PS51196">
    <property type="entry name" value="SECA_MOTOR_DEAD"/>
    <property type="match status" value="1"/>
</dbReference>
<keyword evidence="8" id="KW-0862">Zinc</keyword>
<keyword evidence="3 14" id="KW-0813">Transport</keyword>
<evidence type="ECO:0000256" key="5">
    <source>
        <dbReference type="ARBA" id="ARBA00022490"/>
    </source>
</evidence>
<dbReference type="GO" id="GO:0065002">
    <property type="term" value="P:intracellular protein transmembrane transport"/>
    <property type="evidence" value="ECO:0007669"/>
    <property type="project" value="UniProtKB-UniRule"/>
</dbReference>
<dbReference type="InterPro" id="IPR004027">
    <property type="entry name" value="SEC_C_motif"/>
</dbReference>
<dbReference type="CDD" id="cd17928">
    <property type="entry name" value="DEXDc_SecA"/>
    <property type="match status" value="1"/>
</dbReference>
<keyword evidence="5 14" id="KW-0963">Cytoplasm</keyword>
<keyword evidence="7 14" id="KW-0547">Nucleotide-binding</keyword>
<dbReference type="SUPFAM" id="SSF81767">
    <property type="entry name" value="Pre-protein crosslinking domain of SecA"/>
    <property type="match status" value="1"/>
</dbReference>
<dbReference type="RefSeq" id="WP_271714924.1">
    <property type="nucleotide sequence ID" value="NZ_AP024169.1"/>
</dbReference>
<dbReference type="Pfam" id="PF07516">
    <property type="entry name" value="SecA_SW"/>
    <property type="match status" value="1"/>
</dbReference>
<dbReference type="NCBIfam" id="NF009538">
    <property type="entry name" value="PRK12904.1"/>
    <property type="match status" value="1"/>
</dbReference>
<dbReference type="InterPro" id="IPR011115">
    <property type="entry name" value="SecA_DEAD"/>
</dbReference>
<evidence type="ECO:0000259" key="18">
    <source>
        <dbReference type="PROSITE" id="PS51196"/>
    </source>
</evidence>
<dbReference type="EMBL" id="AP024169">
    <property type="protein sequence ID" value="BCN29655.1"/>
    <property type="molecule type" value="Genomic_DNA"/>
</dbReference>
<feature type="domain" description="Helicase ATP-binding" evidence="16">
    <location>
        <begin position="87"/>
        <end position="225"/>
    </location>
</feature>
<evidence type="ECO:0000256" key="7">
    <source>
        <dbReference type="ARBA" id="ARBA00022741"/>
    </source>
</evidence>
<evidence type="ECO:0000259" key="16">
    <source>
        <dbReference type="PROSITE" id="PS51192"/>
    </source>
</evidence>
<evidence type="ECO:0000259" key="17">
    <source>
        <dbReference type="PROSITE" id="PS51194"/>
    </source>
</evidence>
<dbReference type="NCBIfam" id="NF006630">
    <property type="entry name" value="PRK09200.1"/>
    <property type="match status" value="1"/>
</dbReference>
<dbReference type="GO" id="GO:0006605">
    <property type="term" value="P:protein targeting"/>
    <property type="evidence" value="ECO:0007669"/>
    <property type="project" value="UniProtKB-UniRule"/>
</dbReference>
<dbReference type="InterPro" id="IPR011116">
    <property type="entry name" value="SecA_Wing/Scaffold"/>
</dbReference>
<comment type="cofactor">
    <cofactor evidence="1">
        <name>Zn(2+)</name>
        <dbReference type="ChEBI" id="CHEBI:29105"/>
    </cofactor>
</comment>
<dbReference type="Proteomes" id="UP000595897">
    <property type="component" value="Chromosome"/>
</dbReference>
<comment type="function">
    <text evidence="14">Part of the Sec protein translocase complex. Interacts with the SecYEG preprotein conducting channel. Has a central role in coupling the hydrolysis of ATP to the transfer of proteins into and across the cell membrane, serving as an ATP-driven molecular motor driving the stepwise translocation of polypeptide chains across the membrane.</text>
</comment>
<dbReference type="Gene3D" id="3.90.1440.10">
    <property type="entry name" value="SecA, preprotein cross-linking domain"/>
    <property type="match status" value="1"/>
</dbReference>
<comment type="similarity">
    <text evidence="2 14 15">Belongs to the SecA family.</text>
</comment>
<dbReference type="HAMAP" id="MF_01382">
    <property type="entry name" value="SecA"/>
    <property type="match status" value="1"/>
</dbReference>
<dbReference type="InterPro" id="IPR000185">
    <property type="entry name" value="SecA"/>
</dbReference>
<comment type="subcellular location">
    <subcellularLocation>
        <location evidence="14">Cell membrane</location>
        <topology evidence="14">Peripheral membrane protein</topology>
        <orientation evidence="14">Cytoplasmic side</orientation>
    </subcellularLocation>
    <subcellularLocation>
        <location evidence="14">Cytoplasm</location>
    </subcellularLocation>
    <text evidence="14">Distribution is 50-50.</text>
</comment>
<dbReference type="GO" id="GO:0031522">
    <property type="term" value="C:cell envelope Sec protein transport complex"/>
    <property type="evidence" value="ECO:0007669"/>
    <property type="project" value="TreeGrafter"/>
</dbReference>
<dbReference type="GO" id="GO:0017038">
    <property type="term" value="P:protein import"/>
    <property type="evidence" value="ECO:0007669"/>
    <property type="project" value="InterPro"/>
</dbReference>
<dbReference type="PRINTS" id="PR00906">
    <property type="entry name" value="SECA"/>
</dbReference>
<evidence type="ECO:0000256" key="4">
    <source>
        <dbReference type="ARBA" id="ARBA00022475"/>
    </source>
</evidence>
<dbReference type="GO" id="GO:0005886">
    <property type="term" value="C:plasma membrane"/>
    <property type="evidence" value="ECO:0007669"/>
    <property type="project" value="UniProtKB-SubCell"/>
</dbReference>
<dbReference type="PROSITE" id="PS51194">
    <property type="entry name" value="HELICASE_CTER"/>
    <property type="match status" value="1"/>
</dbReference>
<keyword evidence="4 14" id="KW-1003">Cell membrane</keyword>
<dbReference type="FunFam" id="3.90.1440.10:FF:000001">
    <property type="entry name" value="Preprotein translocase subunit SecA"/>
    <property type="match status" value="1"/>
</dbReference>
<dbReference type="Pfam" id="PF02810">
    <property type="entry name" value="SEC-C"/>
    <property type="match status" value="1"/>
</dbReference>
<dbReference type="SMART" id="SM00958">
    <property type="entry name" value="SecA_PP_bind"/>
    <property type="match status" value="1"/>
</dbReference>
<dbReference type="GO" id="GO:0005524">
    <property type="term" value="F:ATP binding"/>
    <property type="evidence" value="ECO:0007669"/>
    <property type="project" value="UniProtKB-UniRule"/>
</dbReference>
<dbReference type="PROSITE" id="PS51192">
    <property type="entry name" value="HELICASE_ATP_BIND_1"/>
    <property type="match status" value="1"/>
</dbReference>
<dbReference type="GO" id="GO:0043952">
    <property type="term" value="P:protein transport by the Sec complex"/>
    <property type="evidence" value="ECO:0007669"/>
    <property type="project" value="TreeGrafter"/>
</dbReference>
<dbReference type="AlphaFoldDB" id="A0A7R7EJ10"/>
<feature type="domain" description="SecA family profile" evidence="18">
    <location>
        <begin position="1"/>
        <end position="590"/>
    </location>
</feature>
<evidence type="ECO:0000256" key="13">
    <source>
        <dbReference type="ARBA" id="ARBA00023136"/>
    </source>
</evidence>
<evidence type="ECO:0000313" key="20">
    <source>
        <dbReference type="Proteomes" id="UP000595897"/>
    </source>
</evidence>
<dbReference type="Gene3D" id="1.10.3060.10">
    <property type="entry name" value="Helical scaffold and wing domains of SecA"/>
    <property type="match status" value="1"/>
</dbReference>
<dbReference type="InterPro" id="IPR011130">
    <property type="entry name" value="SecA_preprotein_X-link_dom"/>
</dbReference>
<organism evidence="19 20">
    <name type="scientific">Anaeromicropila herbilytica</name>
    <dbReference type="NCBI Taxonomy" id="2785025"/>
    <lineage>
        <taxon>Bacteria</taxon>
        <taxon>Bacillati</taxon>
        <taxon>Bacillota</taxon>
        <taxon>Clostridia</taxon>
        <taxon>Lachnospirales</taxon>
        <taxon>Lachnospiraceae</taxon>
        <taxon>Anaeromicropila</taxon>
    </lineage>
</organism>
<dbReference type="FunFam" id="3.40.50.300:FF:000334">
    <property type="entry name" value="Protein translocase subunit SecA"/>
    <property type="match status" value="1"/>
</dbReference>
<gene>
    <name evidence="14 19" type="primary">secA</name>
    <name evidence="19" type="ORF">bsdtb5_09500</name>
</gene>
<dbReference type="NCBIfam" id="TIGR00963">
    <property type="entry name" value="secA"/>
    <property type="match status" value="1"/>
</dbReference>
<dbReference type="Pfam" id="PF21090">
    <property type="entry name" value="P-loop_SecA"/>
    <property type="match status" value="1"/>
</dbReference>
<evidence type="ECO:0000256" key="10">
    <source>
        <dbReference type="ARBA" id="ARBA00022927"/>
    </source>
</evidence>
<comment type="catalytic activity">
    <reaction evidence="14">
        <text>ATP + H2O + cellular proteinSide 1 = ADP + phosphate + cellular proteinSide 2.</text>
        <dbReference type="EC" id="7.4.2.8"/>
    </reaction>
</comment>
<keyword evidence="12 14" id="KW-0811">Translocation</keyword>
<dbReference type="EC" id="7.4.2.8" evidence="14"/>
<reference evidence="19 20" key="1">
    <citation type="submission" date="2020-11" db="EMBL/GenBank/DDBJ databases">
        <title>Draft genome sequencing of a Lachnospiraceae strain isolated from anoxic soil subjected to BSD treatment.</title>
        <authorList>
            <person name="Uek A."/>
            <person name="Tonouchi A."/>
        </authorList>
    </citation>
    <scope>NUCLEOTIDE SEQUENCE [LARGE SCALE GENOMIC DNA]</scope>
    <source>
        <strain evidence="19 20">TB5</strain>
    </source>
</reference>
<keyword evidence="13 14" id="KW-0472">Membrane</keyword>
<dbReference type="SUPFAM" id="SSF52540">
    <property type="entry name" value="P-loop containing nucleoside triphosphate hydrolases"/>
    <property type="match status" value="2"/>
</dbReference>
<proteinExistence type="inferred from homology"/>
<keyword evidence="6" id="KW-0479">Metal-binding</keyword>
<keyword evidence="20" id="KW-1185">Reference proteome</keyword>
<dbReference type="GO" id="GO:0046872">
    <property type="term" value="F:metal ion binding"/>
    <property type="evidence" value="ECO:0007669"/>
    <property type="project" value="UniProtKB-KW"/>
</dbReference>
<dbReference type="InterPro" id="IPR020937">
    <property type="entry name" value="SecA_CS"/>
</dbReference>
<evidence type="ECO:0000256" key="12">
    <source>
        <dbReference type="ARBA" id="ARBA00023010"/>
    </source>
</evidence>
<keyword evidence="9 14" id="KW-0067">ATP-binding</keyword>
<feature type="binding site" evidence="14">
    <location>
        <position position="85"/>
    </location>
    <ligand>
        <name>ATP</name>
        <dbReference type="ChEBI" id="CHEBI:30616"/>
    </ligand>
</feature>
<evidence type="ECO:0000256" key="8">
    <source>
        <dbReference type="ARBA" id="ARBA00022833"/>
    </source>
</evidence>
<name>A0A7R7EJ10_9FIRM</name>
<dbReference type="PANTHER" id="PTHR30612">
    <property type="entry name" value="SECA INNER MEMBRANE COMPONENT OF SEC PROTEIN SECRETION SYSTEM"/>
    <property type="match status" value="1"/>
</dbReference>
<feature type="binding site" evidence="14">
    <location>
        <begin position="103"/>
        <end position="107"/>
    </location>
    <ligand>
        <name>ATP</name>
        <dbReference type="ChEBI" id="CHEBI:30616"/>
    </ligand>
</feature>
<comment type="subunit">
    <text evidence="14">Monomer and homodimer. Part of the essential Sec protein translocation apparatus which comprises SecA, SecYEG and auxiliary proteins SecDF. Other proteins may also be involved.</text>
</comment>
<dbReference type="FunFam" id="1.10.3060.10:FF:000003">
    <property type="entry name" value="Protein translocase subunit SecA"/>
    <property type="match status" value="1"/>
</dbReference>
<dbReference type="InterPro" id="IPR036670">
    <property type="entry name" value="SecA_X-link_sf"/>
</dbReference>
<protein>
    <recommendedName>
        <fullName evidence="14 15">Protein translocase subunit SecA</fullName>
        <ecNumber evidence="14">7.4.2.8</ecNumber>
    </recommendedName>
</protein>
<dbReference type="Pfam" id="PF07517">
    <property type="entry name" value="SecA_DEAD"/>
    <property type="match status" value="1"/>
</dbReference>
<dbReference type="Pfam" id="PF01043">
    <property type="entry name" value="SecA_PP_bind"/>
    <property type="match status" value="1"/>
</dbReference>
<evidence type="ECO:0000256" key="1">
    <source>
        <dbReference type="ARBA" id="ARBA00001947"/>
    </source>
</evidence>
<dbReference type="InterPro" id="IPR027417">
    <property type="entry name" value="P-loop_NTPase"/>
</dbReference>
<keyword evidence="11 14" id="KW-1278">Translocase</keyword>
<evidence type="ECO:0000256" key="11">
    <source>
        <dbReference type="ARBA" id="ARBA00022967"/>
    </source>
</evidence>
<evidence type="ECO:0000256" key="9">
    <source>
        <dbReference type="ARBA" id="ARBA00022840"/>
    </source>
</evidence>
<dbReference type="InterPro" id="IPR014018">
    <property type="entry name" value="SecA_motor_DEAD"/>
</dbReference>
<accession>A0A7R7EJ10</accession>
<dbReference type="GO" id="GO:0005829">
    <property type="term" value="C:cytosol"/>
    <property type="evidence" value="ECO:0007669"/>
    <property type="project" value="TreeGrafter"/>
</dbReference>